<keyword evidence="5" id="KW-1185">Reference proteome</keyword>
<dbReference type="PROSITE" id="PS01124">
    <property type="entry name" value="HTH_ARAC_FAMILY_2"/>
    <property type="match status" value="1"/>
</dbReference>
<keyword evidence="1" id="KW-0805">Transcription regulation</keyword>
<dbReference type="PANTHER" id="PTHR43130:SF3">
    <property type="entry name" value="HTH-TYPE TRANSCRIPTIONAL REGULATOR RV1931C"/>
    <property type="match status" value="1"/>
</dbReference>
<dbReference type="InterPro" id="IPR029062">
    <property type="entry name" value="Class_I_gatase-like"/>
</dbReference>
<dbReference type="Gene3D" id="1.10.10.60">
    <property type="entry name" value="Homeodomain-like"/>
    <property type="match status" value="1"/>
</dbReference>
<dbReference type="CDD" id="cd03137">
    <property type="entry name" value="GATase1_AraC_1"/>
    <property type="match status" value="1"/>
</dbReference>
<evidence type="ECO:0000259" key="3">
    <source>
        <dbReference type="PROSITE" id="PS01124"/>
    </source>
</evidence>
<protein>
    <submittedName>
        <fullName evidence="4">DJ-1/PfpI family protein</fullName>
    </submittedName>
</protein>
<evidence type="ECO:0000256" key="1">
    <source>
        <dbReference type="ARBA" id="ARBA00023015"/>
    </source>
</evidence>
<dbReference type="Gene3D" id="3.40.50.880">
    <property type="match status" value="1"/>
</dbReference>
<dbReference type="EMBL" id="CP136051">
    <property type="protein sequence ID" value="WOK09285.1"/>
    <property type="molecule type" value="Genomic_DNA"/>
</dbReference>
<evidence type="ECO:0000313" key="5">
    <source>
        <dbReference type="Proteomes" id="UP001302349"/>
    </source>
</evidence>
<dbReference type="InterPro" id="IPR018060">
    <property type="entry name" value="HTH_AraC"/>
</dbReference>
<dbReference type="InterPro" id="IPR052158">
    <property type="entry name" value="INH-QAR"/>
</dbReference>
<evidence type="ECO:0000256" key="2">
    <source>
        <dbReference type="ARBA" id="ARBA00023163"/>
    </source>
</evidence>
<accession>A0ABZ0IW49</accession>
<dbReference type="SUPFAM" id="SSF52317">
    <property type="entry name" value="Class I glutamine amidotransferase-like"/>
    <property type="match status" value="1"/>
</dbReference>
<proteinExistence type="predicted"/>
<reference evidence="4 5" key="1">
    <citation type="journal article" date="2023" name="Microbiol. Resour. Announc.">
        <title>Complete Genome Sequence of Imperialibacter roseus strain P4T.</title>
        <authorList>
            <person name="Tizabi D.R."/>
            <person name="Bachvaroff T."/>
            <person name="Hill R.T."/>
        </authorList>
    </citation>
    <scope>NUCLEOTIDE SEQUENCE [LARGE SCALE GENOMIC DNA]</scope>
    <source>
        <strain evidence="4 5">P4T</strain>
    </source>
</reference>
<dbReference type="SUPFAM" id="SSF46689">
    <property type="entry name" value="Homeodomain-like"/>
    <property type="match status" value="1"/>
</dbReference>
<evidence type="ECO:0000313" key="4">
    <source>
        <dbReference type="EMBL" id="WOK09285.1"/>
    </source>
</evidence>
<feature type="domain" description="HTH araC/xylS-type" evidence="3">
    <location>
        <begin position="218"/>
        <end position="275"/>
    </location>
</feature>
<sequence>MNKIAFIIPPTVELLDLAGPVQVFTEAKFYGFALDLEFFIYQHDPVCTSGLGFGKVAHYSEAQLAEGDYVFIPGMDQNYVMSESFVAEKTFFQWLSACADRGITVCSVCNGAFALGHAGLLNGLECTTHWRRVEALQAQFPQAKVLADRLYVKHRHVCTSAGISAGIDLALSILENLAGALFTQKVARGLVVYHRKSGANQQEGFYLRFRNHINANIHDLQDYLIDNMAGDTSMAKLAAVAGMSPETLRYAFEAATGVTLVDYLTQLRRELAAGA</sequence>
<dbReference type="Pfam" id="PF01965">
    <property type="entry name" value="DJ-1_PfpI"/>
    <property type="match status" value="1"/>
</dbReference>
<name>A0ABZ0IW49_9BACT</name>
<dbReference type="Proteomes" id="UP001302349">
    <property type="component" value="Chromosome"/>
</dbReference>
<keyword evidence="2" id="KW-0804">Transcription</keyword>
<organism evidence="4 5">
    <name type="scientific">Imperialibacter roseus</name>
    <dbReference type="NCBI Taxonomy" id="1324217"/>
    <lineage>
        <taxon>Bacteria</taxon>
        <taxon>Pseudomonadati</taxon>
        <taxon>Bacteroidota</taxon>
        <taxon>Cytophagia</taxon>
        <taxon>Cytophagales</taxon>
        <taxon>Flammeovirgaceae</taxon>
        <taxon>Imperialibacter</taxon>
    </lineage>
</organism>
<dbReference type="InterPro" id="IPR002818">
    <property type="entry name" value="DJ-1/PfpI"/>
</dbReference>
<dbReference type="InterPro" id="IPR009057">
    <property type="entry name" value="Homeodomain-like_sf"/>
</dbReference>
<gene>
    <name evidence="4" type="ORF">RT717_11610</name>
</gene>
<dbReference type="PANTHER" id="PTHR43130">
    <property type="entry name" value="ARAC-FAMILY TRANSCRIPTIONAL REGULATOR"/>
    <property type="match status" value="1"/>
</dbReference>
<dbReference type="RefSeq" id="WP_317491905.1">
    <property type="nucleotide sequence ID" value="NZ_CP136051.1"/>
</dbReference>